<dbReference type="OrthoDB" id="2963168at2759"/>
<dbReference type="PANTHER" id="PTHR14187:SF5">
    <property type="entry name" value="HEAT SHOCK 70 KDA PROTEIN 12A"/>
    <property type="match status" value="1"/>
</dbReference>
<proteinExistence type="predicted"/>
<dbReference type="InterPro" id="IPR043129">
    <property type="entry name" value="ATPase_NBD"/>
</dbReference>
<protein>
    <submittedName>
        <fullName evidence="1">Uncharacterized protein</fullName>
    </submittedName>
</protein>
<dbReference type="CDD" id="cd10170">
    <property type="entry name" value="ASKHA_NBD_HSP70"/>
    <property type="match status" value="1"/>
</dbReference>
<dbReference type="AlphaFoldDB" id="A0A8S0VQK5"/>
<dbReference type="Gene3D" id="3.30.420.40">
    <property type="match status" value="1"/>
</dbReference>
<comment type="caution">
    <text evidence="1">The sequence shown here is derived from an EMBL/GenBank/DDBJ whole genome shotgun (WGS) entry which is preliminary data.</text>
</comment>
<accession>A0A8S0VQK5</accession>
<name>A0A8S0VQK5_CYCAE</name>
<dbReference type="EMBL" id="CACVBS010000029">
    <property type="protein sequence ID" value="CAA7260295.1"/>
    <property type="molecule type" value="Genomic_DNA"/>
</dbReference>
<organism evidence="1 2">
    <name type="scientific">Cyclocybe aegerita</name>
    <name type="common">Black poplar mushroom</name>
    <name type="synonym">Agrocybe aegerita</name>
    <dbReference type="NCBI Taxonomy" id="1973307"/>
    <lineage>
        <taxon>Eukaryota</taxon>
        <taxon>Fungi</taxon>
        <taxon>Dikarya</taxon>
        <taxon>Basidiomycota</taxon>
        <taxon>Agaricomycotina</taxon>
        <taxon>Agaricomycetes</taxon>
        <taxon>Agaricomycetidae</taxon>
        <taxon>Agaricales</taxon>
        <taxon>Agaricineae</taxon>
        <taxon>Bolbitiaceae</taxon>
        <taxon>Cyclocybe</taxon>
    </lineage>
</organism>
<keyword evidence="2" id="KW-1185">Reference proteome</keyword>
<dbReference type="PANTHER" id="PTHR14187">
    <property type="entry name" value="ALPHA KINASE/ELONGATION FACTOR 2 KINASE"/>
    <property type="match status" value="1"/>
</dbReference>
<dbReference type="Proteomes" id="UP000467700">
    <property type="component" value="Unassembled WGS sequence"/>
</dbReference>
<gene>
    <name evidence="1" type="ORF">AAE3_LOCUS2709</name>
</gene>
<evidence type="ECO:0000313" key="2">
    <source>
        <dbReference type="Proteomes" id="UP000467700"/>
    </source>
</evidence>
<sequence length="655" mass="73379">MFYECITLRHVFVDASLSLNAFPYFIFKKGAPFSFPTAEMWHNGFFFFTPFPLTFNMTTRAPYSGMQRKLVIAFDVGTTFSGISYSILDPGAVPEIRGVTRYPAQEQVGGDSKIPTIVYYDREGRVQAVGAEAIRDDIEDLVEDEGWTKAEWFKLHLRPKTKSAAHVTEKIPALPLNKTAVDVLADFLRYLHSCAKSYIEDTHANGPEIWRRLEECTQFVLTHPNGWEGGQQALMRKAAIMAGLVPNTREGRARLSFVTEGEASLHFCLQSGLATDAAENGDGILIVDAGGGTIDVSAYKKVSPSGHAYEEIAAPQCHFQGSIFVTKNAEAYLTEFLQGSSFALDVPIMTQRFDKATKLRFVNPEEPQFIQFGGLRDKDPELGIRHGQLRLPGTEVAKFFEPSIQCITKSIEDQLESSEGRISSVFLVGGFAASNWLLTNLKNTFTPHGVNISRPDSHTNKVVADGAVSFCIDHFVQARVAKYSYGVSMNIFYDSRDTEHIARGKGVYVGLDGYPKIRGAFDVILRKTTKVSETQEFRHSYRRQDTDQANLRTMSSSIKCFRGARRDPRWMDEEAALYSTLCYVEADLSNLPLRVRHSAVTNETYYESHYDIVLSLGLTEFKAFVVWKENGVEKRSPAEMVYDPESLITDDEALI</sequence>
<dbReference type="SUPFAM" id="SSF53067">
    <property type="entry name" value="Actin-like ATPase domain"/>
    <property type="match status" value="2"/>
</dbReference>
<evidence type="ECO:0000313" key="1">
    <source>
        <dbReference type="EMBL" id="CAA7260295.1"/>
    </source>
</evidence>
<reference evidence="1 2" key="1">
    <citation type="submission" date="2020-01" db="EMBL/GenBank/DDBJ databases">
        <authorList>
            <person name="Gupta K D."/>
        </authorList>
    </citation>
    <scope>NUCLEOTIDE SEQUENCE [LARGE SCALE GENOMIC DNA]</scope>
</reference>